<feature type="transmembrane region" description="Helical" evidence="1">
    <location>
        <begin position="154"/>
        <end position="178"/>
    </location>
</feature>
<dbReference type="Proteomes" id="UP000886808">
    <property type="component" value="Unassembled WGS sequence"/>
</dbReference>
<feature type="transmembrane region" description="Helical" evidence="1">
    <location>
        <begin position="344"/>
        <end position="365"/>
    </location>
</feature>
<evidence type="ECO:0000313" key="3">
    <source>
        <dbReference type="Proteomes" id="UP000886808"/>
    </source>
</evidence>
<gene>
    <name evidence="2" type="ORF">H9746_07815</name>
</gene>
<proteinExistence type="predicted"/>
<evidence type="ECO:0000256" key="1">
    <source>
        <dbReference type="SAM" id="Phobius"/>
    </source>
</evidence>
<accession>A0A9D1PKE9</accession>
<feature type="transmembrane region" description="Helical" evidence="1">
    <location>
        <begin position="78"/>
        <end position="96"/>
    </location>
</feature>
<feature type="transmembrane region" description="Helical" evidence="1">
    <location>
        <begin position="286"/>
        <end position="306"/>
    </location>
</feature>
<dbReference type="AlphaFoldDB" id="A0A9D1PKE9"/>
<reference evidence="2" key="1">
    <citation type="journal article" date="2021" name="PeerJ">
        <title>Extensive microbial diversity within the chicken gut microbiome revealed by metagenomics and culture.</title>
        <authorList>
            <person name="Gilroy R."/>
            <person name="Ravi A."/>
            <person name="Getino M."/>
            <person name="Pursley I."/>
            <person name="Horton D.L."/>
            <person name="Alikhan N.F."/>
            <person name="Baker D."/>
            <person name="Gharbi K."/>
            <person name="Hall N."/>
            <person name="Watson M."/>
            <person name="Adriaenssens E.M."/>
            <person name="Foster-Nyarko E."/>
            <person name="Jarju S."/>
            <person name="Secka A."/>
            <person name="Antonio M."/>
            <person name="Oren A."/>
            <person name="Chaudhuri R.R."/>
            <person name="La Ragione R."/>
            <person name="Hildebrand F."/>
            <person name="Pallen M.J."/>
        </authorList>
    </citation>
    <scope>NUCLEOTIDE SEQUENCE</scope>
    <source>
        <strain evidence="2">CHK193-4272</strain>
    </source>
</reference>
<evidence type="ECO:0000313" key="2">
    <source>
        <dbReference type="EMBL" id="HIV62726.1"/>
    </source>
</evidence>
<protein>
    <recommendedName>
        <fullName evidence="4">ABC transporter permease</fullName>
    </recommendedName>
</protein>
<sequence length="705" mass="79452">MTSNRSFFKLQRELIRRNLILPVLSGVGFFFALPLFTLMMLQHQVSMRTHLPESEVKDYISSIASNSLLSDMYPGAKLGIIIMASLAAFMLFRYLHSGKQVDFFHSLPISRGNLFVQLYLTGFMSVIPFYVIMYFAAVVCAVTMSAGLYITAGLIFKALAVNIVYFLLFYSIAVLSVILSGNTFISACIYALLNVIIPATAVMLSSLYEISFDTYMSSPVLNYIARTCFPFASYFDISTGIRTVILLIVTFIVSVILFALNKVLFTIRKSERAGSALSFYKMKTPLKCYLVLMCGYGFMFLFMGIASYSWRYVGIFFGVILAHAVFEALYNFDIRSLFKNWKTMIALLVVTFGFLTLLKADILGYDKKIPNEANISGVSFSADYPGRNNYGSFLSTFDDLTDAKNISTILKIAKYGVDNLDNELYNQTGFVQDENNTYINIHYTLKNGSRMSRHYNIPITDEYIGYLDDIIFTKEFIENQDNSIFDFPIDKLIGAEIDIRTQATTSSDISGTVIDKNKAIEIIKTLREESLTLTKEQAKTDIPVLRLDVNVNYYNEDGYTNGSSLQYVPVYSTYTKTLALIDKYANVKPEPLTVDNVASMDISIYDIITSDKLSDETRQKIEALFTDDSEGSTVRIDDVNIMSKILENAMLDEVSISTNTVFKFGNNYPFSIQVNFKNNTQSNLVYPDGKFPLELLVNIILGSNQ</sequence>
<comment type="caution">
    <text evidence="2">The sequence shown here is derived from an EMBL/GenBank/DDBJ whole genome shotgun (WGS) entry which is preliminary data.</text>
</comment>
<feature type="transmembrane region" description="Helical" evidence="1">
    <location>
        <begin position="116"/>
        <end position="142"/>
    </location>
</feature>
<feature type="transmembrane region" description="Helical" evidence="1">
    <location>
        <begin position="184"/>
        <end position="208"/>
    </location>
</feature>
<reference evidence="2" key="2">
    <citation type="submission" date="2021-04" db="EMBL/GenBank/DDBJ databases">
        <authorList>
            <person name="Gilroy R."/>
        </authorList>
    </citation>
    <scope>NUCLEOTIDE SEQUENCE</scope>
    <source>
        <strain evidence="2">CHK193-4272</strain>
    </source>
</reference>
<dbReference type="EMBL" id="DXIE01000046">
    <property type="protein sequence ID" value="HIV62726.1"/>
    <property type="molecule type" value="Genomic_DNA"/>
</dbReference>
<feature type="transmembrane region" description="Helical" evidence="1">
    <location>
        <begin position="312"/>
        <end position="332"/>
    </location>
</feature>
<evidence type="ECO:0008006" key="4">
    <source>
        <dbReference type="Google" id="ProtNLM"/>
    </source>
</evidence>
<keyword evidence="1" id="KW-1133">Transmembrane helix</keyword>
<feature type="transmembrane region" description="Helical" evidence="1">
    <location>
        <begin position="20"/>
        <end position="41"/>
    </location>
</feature>
<keyword evidence="1" id="KW-0472">Membrane</keyword>
<keyword evidence="1" id="KW-0812">Transmembrane</keyword>
<name>A0A9D1PKE9_9FIRM</name>
<organism evidence="2 3">
    <name type="scientific">Candidatus Butyricicoccus avistercoris</name>
    <dbReference type="NCBI Taxonomy" id="2838518"/>
    <lineage>
        <taxon>Bacteria</taxon>
        <taxon>Bacillati</taxon>
        <taxon>Bacillota</taxon>
        <taxon>Clostridia</taxon>
        <taxon>Eubacteriales</taxon>
        <taxon>Butyricicoccaceae</taxon>
        <taxon>Butyricicoccus</taxon>
    </lineage>
</organism>
<feature type="transmembrane region" description="Helical" evidence="1">
    <location>
        <begin position="243"/>
        <end position="265"/>
    </location>
</feature>